<keyword evidence="3" id="KW-0614">Plasmid</keyword>
<accession>A0A1B2EY66</accession>
<dbReference type="SMART" id="SM01126">
    <property type="entry name" value="DDE_Tnp_IS1595"/>
    <property type="match status" value="1"/>
</dbReference>
<sequence length="365" mass="40467">MDLSVREVLARIITVPDMVRAFQDEHHCRRLLEAMVWPGGRICPACGYRRSIALTGRESGKRARPGLYQCSSSTCRFQFTVTTRTPLHATKLPLRTWLSGLWLMLQSDKGISSIRLAEALGVSQPTAWRMGHALRLMVGREHALDGVVEIDSLYVGGKPRRDPNYSPPGRGRKGEPKTLKTPALVAVQRPPDVSVGARSGEVRAAVIEDLSQSEADRVLTEAVEPSAHLMSDEWKAFVSLGSAFAAYDTVHHKAREYARGPVHINSAEGFNDRIRRTVSGVFHHISPHLADLYFNEIGFRWAQRVVSGQAPRRTRKGRQVTKTLWARVPPALQLPAVFRSAVGREMRRTKAGGIDLLSKVAVFGS</sequence>
<reference evidence="3" key="1">
    <citation type="submission" date="2016-07" db="EMBL/GenBank/DDBJ databases">
        <title>Microvirga ossetica sp. nov. a new species of rhizobia isolated from root nodules of the legume species Vicia alpestris Steven originated from North Ossetia region in the Caucasus.</title>
        <authorList>
            <person name="Safronova V.I."/>
            <person name="Kuznetsova I.G."/>
            <person name="Sazanova A.L."/>
            <person name="Belimov A."/>
            <person name="Andronov E."/>
            <person name="Osledkin Y.S."/>
            <person name="Onishchuk O.P."/>
            <person name="Kurchak O.N."/>
            <person name="Shaposhnikov A.I."/>
            <person name="Willems A."/>
            <person name="Tikhonovich I.A."/>
        </authorList>
    </citation>
    <scope>NUCLEOTIDE SEQUENCE [LARGE SCALE GENOMIC DNA]</scope>
    <source>
        <strain evidence="3">V5/3M</strain>
        <plasmid evidence="3">unnamed4</plasmid>
    </source>
</reference>
<feature type="region of interest" description="Disordered" evidence="1">
    <location>
        <begin position="158"/>
        <end position="179"/>
    </location>
</feature>
<name>A0A1B2EY66_9HYPH</name>
<dbReference type="InterPro" id="IPR024445">
    <property type="entry name" value="Tnp_ISXO2-like"/>
</dbReference>
<dbReference type="AlphaFoldDB" id="A0A1B2EY66"/>
<dbReference type="RefSeq" id="WP_099515714.1">
    <property type="nucleotide sequence ID" value="NZ_CP016620.1"/>
</dbReference>
<dbReference type="InterPro" id="IPR024442">
    <property type="entry name" value="Transposase_Zn_ribbon"/>
</dbReference>
<dbReference type="KEGG" id="moc:BB934_42295"/>
<dbReference type="OrthoDB" id="271821at2"/>
<proteinExistence type="predicted"/>
<protein>
    <submittedName>
        <fullName evidence="3">Transposase</fullName>
    </submittedName>
</protein>
<geneLocation type="plasmid" evidence="3">
    <name>unnamed4</name>
</geneLocation>
<feature type="domain" description="ISXO2-like transposase" evidence="2">
    <location>
        <begin position="143"/>
        <end position="302"/>
    </location>
</feature>
<dbReference type="Pfam" id="PF12762">
    <property type="entry name" value="DDE_Tnp_IS1595"/>
    <property type="match status" value="1"/>
</dbReference>
<dbReference type="Pfam" id="PF12760">
    <property type="entry name" value="Zn_ribbon_IS1595"/>
    <property type="match status" value="1"/>
</dbReference>
<organism evidence="3">
    <name type="scientific">Microvirga ossetica</name>
    <dbReference type="NCBI Taxonomy" id="1882682"/>
    <lineage>
        <taxon>Bacteria</taxon>
        <taxon>Pseudomonadati</taxon>
        <taxon>Pseudomonadota</taxon>
        <taxon>Alphaproteobacteria</taxon>
        <taxon>Hyphomicrobiales</taxon>
        <taxon>Methylobacteriaceae</taxon>
        <taxon>Microvirga</taxon>
    </lineage>
</organism>
<dbReference type="NCBIfam" id="NF033547">
    <property type="entry name" value="transpos_IS1595"/>
    <property type="match status" value="1"/>
</dbReference>
<evidence type="ECO:0000259" key="2">
    <source>
        <dbReference type="SMART" id="SM01126"/>
    </source>
</evidence>
<evidence type="ECO:0000256" key="1">
    <source>
        <dbReference type="SAM" id="MobiDB-lite"/>
    </source>
</evidence>
<dbReference type="EMBL" id="CP016620">
    <property type="protein sequence ID" value="ANY84872.1"/>
    <property type="molecule type" value="Genomic_DNA"/>
</dbReference>
<evidence type="ECO:0000313" key="3">
    <source>
        <dbReference type="EMBL" id="ANY84872.1"/>
    </source>
</evidence>
<gene>
    <name evidence="3" type="ORF">BB934_42295</name>
</gene>